<gene>
    <name evidence="1" type="ORF">GCM10011521_26830</name>
</gene>
<evidence type="ECO:0000313" key="1">
    <source>
        <dbReference type="EMBL" id="GGA87027.1"/>
    </source>
</evidence>
<protein>
    <submittedName>
        <fullName evidence="1">Uncharacterized protein</fullName>
    </submittedName>
</protein>
<organism evidence="1 2">
    <name type="scientific">Arenimonas soli</name>
    <dbReference type="NCBI Taxonomy" id="2269504"/>
    <lineage>
        <taxon>Bacteria</taxon>
        <taxon>Pseudomonadati</taxon>
        <taxon>Pseudomonadota</taxon>
        <taxon>Gammaproteobacteria</taxon>
        <taxon>Lysobacterales</taxon>
        <taxon>Lysobacteraceae</taxon>
        <taxon>Arenimonas</taxon>
    </lineage>
</organism>
<accession>A0ABQ1HTK6</accession>
<dbReference type="EMBL" id="BMKC01000004">
    <property type="protein sequence ID" value="GGA87027.1"/>
    <property type="molecule type" value="Genomic_DNA"/>
</dbReference>
<keyword evidence="2" id="KW-1185">Reference proteome</keyword>
<reference evidence="2" key="1">
    <citation type="journal article" date="2019" name="Int. J. Syst. Evol. Microbiol.">
        <title>The Global Catalogue of Microorganisms (GCM) 10K type strain sequencing project: providing services to taxonomists for standard genome sequencing and annotation.</title>
        <authorList>
            <consortium name="The Broad Institute Genomics Platform"/>
            <consortium name="The Broad Institute Genome Sequencing Center for Infectious Disease"/>
            <person name="Wu L."/>
            <person name="Ma J."/>
        </authorList>
    </citation>
    <scope>NUCLEOTIDE SEQUENCE [LARGE SCALE GENOMIC DNA]</scope>
    <source>
        <strain evidence="2">CGMCC 1.15905</strain>
    </source>
</reference>
<sequence length="182" mass="19595">MTLPGGGLCLVVDDAIAEPERWRALAAKHASQFAGDPLAGYPVRRLPLPGPVLTAIHVFFSETFREPLGFRRVVEGQGWLSLATAPPVAPARASYSGPGQGTAVISLCLFEDPALGGMVFPPSLFPGDEPPPRVEARYNRLVVFDGASWHAPDIPASVRLSDDPAQGRLTLDARFTCRRRLQ</sequence>
<evidence type="ECO:0000313" key="2">
    <source>
        <dbReference type="Proteomes" id="UP000623419"/>
    </source>
</evidence>
<comment type="caution">
    <text evidence="1">The sequence shown here is derived from an EMBL/GenBank/DDBJ whole genome shotgun (WGS) entry which is preliminary data.</text>
</comment>
<name>A0ABQ1HTK6_9GAMM</name>
<dbReference type="InterPro" id="IPR045617">
    <property type="entry name" value="DUF6445"/>
</dbReference>
<proteinExistence type="predicted"/>
<dbReference type="Proteomes" id="UP000623419">
    <property type="component" value="Unassembled WGS sequence"/>
</dbReference>
<dbReference type="Pfam" id="PF20043">
    <property type="entry name" value="DUF6445"/>
    <property type="match status" value="2"/>
</dbReference>